<sequence>MSLEPVLNYYTISLYQEHVDTLTGNYWIEDAIITFYFEYLTHNKIKDDKLLLLNPTMMMFISFITSKEELEEALKERKLTEREIICFPITDTQSLEQIGGSHWSLLVFVKKLNTFYYYDSMYTYNFHSAQNFLNKFKPLLIEKEKLKETKIIQVKTKSQENSYDCGLYLLSFANYIQNHFYSENEKSLNFLSDSKLINKEINENSVIELRSNILNLITSLAKEKKTY</sequence>
<dbReference type="OMA" id="GFYFEYL"/>
<comment type="caution">
    <text evidence="6">The sequence shown here is derived from an EMBL/GenBank/DDBJ whole genome shotgun (WGS) entry which is preliminary data.</text>
</comment>
<dbReference type="InterPro" id="IPR003653">
    <property type="entry name" value="Peptidase_C48_C"/>
</dbReference>
<keyword evidence="2 6" id="KW-0645">Protease</keyword>
<accession>A0A9Q0LB48</accession>
<keyword evidence="3" id="KW-0378">Hydrolase</keyword>
<dbReference type="GO" id="GO:0006508">
    <property type="term" value="P:proteolysis"/>
    <property type="evidence" value="ECO:0007669"/>
    <property type="project" value="UniProtKB-KW"/>
</dbReference>
<dbReference type="InterPro" id="IPR044613">
    <property type="entry name" value="Nep1/2-like"/>
</dbReference>
<keyword evidence="4" id="KW-0788">Thiol protease</keyword>
<name>A0A9Q0LB48_ANAIG</name>
<evidence type="ECO:0000256" key="1">
    <source>
        <dbReference type="ARBA" id="ARBA00005234"/>
    </source>
</evidence>
<feature type="domain" description="Ubiquitin-like protease family profile" evidence="5">
    <location>
        <begin position="12"/>
        <end position="176"/>
    </location>
</feature>
<dbReference type="PANTHER" id="PTHR46468:SF1">
    <property type="entry name" value="SENTRIN-SPECIFIC PROTEASE 8"/>
    <property type="match status" value="1"/>
</dbReference>
<dbReference type="PROSITE" id="PS50600">
    <property type="entry name" value="ULP_PROTEASE"/>
    <property type="match status" value="1"/>
</dbReference>
<dbReference type="InterPro" id="IPR038765">
    <property type="entry name" value="Papain-like_cys_pep_sf"/>
</dbReference>
<dbReference type="PANTHER" id="PTHR46468">
    <property type="entry name" value="SENTRIN-SPECIFIC PROTEASE 8"/>
    <property type="match status" value="1"/>
</dbReference>
<evidence type="ECO:0000256" key="3">
    <source>
        <dbReference type="ARBA" id="ARBA00022801"/>
    </source>
</evidence>
<keyword evidence="7" id="KW-1185">Reference proteome</keyword>
<dbReference type="Proteomes" id="UP001149090">
    <property type="component" value="Unassembled WGS sequence"/>
</dbReference>
<dbReference type="Gene3D" id="3.40.395.10">
    <property type="entry name" value="Adenoviral Proteinase, Chain A"/>
    <property type="match status" value="1"/>
</dbReference>
<dbReference type="EMBL" id="JAPDFW010000108">
    <property type="protein sequence ID" value="KAJ5069139.1"/>
    <property type="molecule type" value="Genomic_DNA"/>
</dbReference>
<dbReference type="GO" id="GO:0019784">
    <property type="term" value="F:deNEDDylase activity"/>
    <property type="evidence" value="ECO:0007669"/>
    <property type="project" value="InterPro"/>
</dbReference>
<evidence type="ECO:0000256" key="2">
    <source>
        <dbReference type="ARBA" id="ARBA00022670"/>
    </source>
</evidence>
<protein>
    <submittedName>
        <fullName evidence="6">Sentrin-specific protease 8</fullName>
    </submittedName>
</protein>
<evidence type="ECO:0000259" key="5">
    <source>
        <dbReference type="PROSITE" id="PS50600"/>
    </source>
</evidence>
<dbReference type="SUPFAM" id="SSF54001">
    <property type="entry name" value="Cysteine proteinases"/>
    <property type="match status" value="1"/>
</dbReference>
<dbReference type="GO" id="GO:0008234">
    <property type="term" value="F:cysteine-type peptidase activity"/>
    <property type="evidence" value="ECO:0007669"/>
    <property type="project" value="UniProtKB-KW"/>
</dbReference>
<organism evidence="6 7">
    <name type="scientific">Anaeramoeba ignava</name>
    <name type="common">Anaerobic marine amoeba</name>
    <dbReference type="NCBI Taxonomy" id="1746090"/>
    <lineage>
        <taxon>Eukaryota</taxon>
        <taxon>Metamonada</taxon>
        <taxon>Anaeramoebidae</taxon>
        <taxon>Anaeramoeba</taxon>
    </lineage>
</organism>
<dbReference type="AlphaFoldDB" id="A0A9Q0LB48"/>
<proteinExistence type="inferred from homology"/>
<dbReference type="Pfam" id="PF02902">
    <property type="entry name" value="Peptidase_C48"/>
    <property type="match status" value="1"/>
</dbReference>
<dbReference type="OrthoDB" id="5065855at2759"/>
<evidence type="ECO:0000256" key="4">
    <source>
        <dbReference type="ARBA" id="ARBA00022807"/>
    </source>
</evidence>
<evidence type="ECO:0000313" key="7">
    <source>
        <dbReference type="Proteomes" id="UP001149090"/>
    </source>
</evidence>
<reference evidence="6" key="1">
    <citation type="submission" date="2022-10" db="EMBL/GenBank/DDBJ databases">
        <title>Novel sulphate-reducing endosymbionts in the free-living metamonad Anaeramoeba.</title>
        <authorList>
            <person name="Jerlstrom-Hultqvist J."/>
            <person name="Cepicka I."/>
            <person name="Gallot-Lavallee L."/>
            <person name="Salas-Leiva D."/>
            <person name="Curtis B.A."/>
            <person name="Zahonova K."/>
            <person name="Pipaliya S."/>
            <person name="Dacks J."/>
            <person name="Roger A.J."/>
        </authorList>
    </citation>
    <scope>NUCLEOTIDE SEQUENCE</scope>
    <source>
        <strain evidence="6">BMAN</strain>
    </source>
</reference>
<gene>
    <name evidence="6" type="ORF">M0811_11895</name>
</gene>
<comment type="similarity">
    <text evidence="1">Belongs to the peptidase C48 family.</text>
</comment>
<dbReference type="GO" id="GO:0000338">
    <property type="term" value="P:protein deneddylation"/>
    <property type="evidence" value="ECO:0007669"/>
    <property type="project" value="TreeGrafter"/>
</dbReference>
<evidence type="ECO:0000313" key="6">
    <source>
        <dbReference type="EMBL" id="KAJ5069139.1"/>
    </source>
</evidence>